<dbReference type="Proteomes" id="UP001527866">
    <property type="component" value="Unassembled WGS sequence"/>
</dbReference>
<comment type="caution">
    <text evidence="1">The sequence shown here is derived from an EMBL/GenBank/DDBJ whole genome shotgun (WGS) entry which is preliminary data.</text>
</comment>
<proteinExistence type="predicted"/>
<organism evidence="1 2">
    <name type="scientific">Nocardiopsis endophytica</name>
    <dbReference type="NCBI Taxonomy" id="3018445"/>
    <lineage>
        <taxon>Bacteria</taxon>
        <taxon>Bacillati</taxon>
        <taxon>Actinomycetota</taxon>
        <taxon>Actinomycetes</taxon>
        <taxon>Streptosporangiales</taxon>
        <taxon>Nocardiopsidaceae</taxon>
        <taxon>Nocardiopsis</taxon>
    </lineage>
</organism>
<name>A0ABT4UAU7_9ACTN</name>
<gene>
    <name evidence="1" type="ORF">O4J56_22910</name>
</gene>
<evidence type="ECO:0000313" key="2">
    <source>
        <dbReference type="Proteomes" id="UP001527866"/>
    </source>
</evidence>
<sequence>MPDQHRMRDGRVPECGIDPFSLFLFHADPDPRYVLELGQDAVGAVKGVFVAQGQAGGAGDWNVVAALAAQAEAPDIADLLNSVRLEFESGQFHQADGTRDDYFAVTADEADVGALRRLGMVLAGLYRDSERLGGLIREADPDLFELS</sequence>
<dbReference type="RefSeq" id="WP_270688542.1">
    <property type="nucleotide sequence ID" value="NZ_JAQFWQ010000081.1"/>
</dbReference>
<evidence type="ECO:0000313" key="1">
    <source>
        <dbReference type="EMBL" id="MDA2813515.1"/>
    </source>
</evidence>
<keyword evidence="2" id="KW-1185">Reference proteome</keyword>
<accession>A0ABT4UAU7</accession>
<protein>
    <submittedName>
        <fullName evidence="1">Imm51 family immunity protein</fullName>
    </submittedName>
</protein>
<dbReference type="EMBL" id="JAQFWQ010000081">
    <property type="protein sequence ID" value="MDA2813515.1"/>
    <property type="molecule type" value="Genomic_DNA"/>
</dbReference>
<reference evidence="1 2" key="1">
    <citation type="submission" date="2023-01" db="EMBL/GenBank/DDBJ databases">
        <title>Draft genome sequence of Nocardiopsis sp. RSe5-2 isolated from halophytes.</title>
        <authorList>
            <person name="Duangmal K."/>
            <person name="Chantavorakit T."/>
        </authorList>
    </citation>
    <scope>NUCLEOTIDE SEQUENCE [LARGE SCALE GENOMIC DNA]</scope>
    <source>
        <strain evidence="1 2">RSe5-2</strain>
    </source>
</reference>